<evidence type="ECO:0000313" key="16">
    <source>
        <dbReference type="EMBL" id="SNT41079.1"/>
    </source>
</evidence>
<evidence type="ECO:0000256" key="11">
    <source>
        <dbReference type="ARBA" id="ARBA00022833"/>
    </source>
</evidence>
<comment type="similarity">
    <text evidence="4">Belongs to the vitamin-B12 independent methionine synthase family.</text>
</comment>
<feature type="region of interest" description="Disordered" evidence="13">
    <location>
        <begin position="288"/>
        <end position="338"/>
    </location>
</feature>
<protein>
    <recommendedName>
        <fullName evidence="5">5-methyltetrahydropteroyltriglutamate--homocysteine S-methyltransferase</fullName>
        <ecNumber evidence="5">2.1.1.14</ecNumber>
    </recommendedName>
</protein>
<dbReference type="InterPro" id="IPR002629">
    <property type="entry name" value="Met_Synth_C/arc"/>
</dbReference>
<accession>A0A239MH11</accession>
<feature type="domain" description="Cobalamin-independent methionine synthase MetE C-terminal/archaeal" evidence="14">
    <location>
        <begin position="530"/>
        <end position="852"/>
    </location>
</feature>
<evidence type="ECO:0000256" key="7">
    <source>
        <dbReference type="ARBA" id="ARBA00022605"/>
    </source>
</evidence>
<evidence type="ECO:0000256" key="13">
    <source>
        <dbReference type="SAM" id="MobiDB-lite"/>
    </source>
</evidence>
<dbReference type="Pfam" id="PF08267">
    <property type="entry name" value="Meth_synt_1"/>
    <property type="match status" value="1"/>
</dbReference>
<proteinExistence type="inferred from homology"/>
<dbReference type="UniPathway" id="UPA00051">
    <property type="reaction ID" value="UER00082"/>
</dbReference>
<comment type="function">
    <text evidence="2">Catalyzes the transfer of a methyl group from 5-methyltetrahydrofolate to homocysteine resulting in methionine formation.</text>
</comment>
<evidence type="ECO:0000259" key="14">
    <source>
        <dbReference type="Pfam" id="PF01717"/>
    </source>
</evidence>
<dbReference type="InterPro" id="IPR013215">
    <property type="entry name" value="Cbl-indep_Met_Synth_N"/>
</dbReference>
<dbReference type="RefSeq" id="WP_245878667.1">
    <property type="nucleotide sequence ID" value="NZ_FZOD01000040.1"/>
</dbReference>
<evidence type="ECO:0000259" key="15">
    <source>
        <dbReference type="Pfam" id="PF08267"/>
    </source>
</evidence>
<feature type="domain" description="Cobalamin-independent methionine synthase MetE N-terminal" evidence="15">
    <location>
        <begin position="12"/>
        <end position="275"/>
    </location>
</feature>
<keyword evidence="17" id="KW-1185">Reference proteome</keyword>
<keyword evidence="7" id="KW-0028">Amino-acid biosynthesis</keyword>
<evidence type="ECO:0000256" key="6">
    <source>
        <dbReference type="ARBA" id="ARBA00022603"/>
    </source>
</evidence>
<keyword evidence="9" id="KW-0479">Metal-binding</keyword>
<dbReference type="Gene3D" id="3.20.20.210">
    <property type="match status" value="3"/>
</dbReference>
<sequence>MTAVHTSSFPTSTVLGYPRIGPRRELKRALESYWDGRSTREDLHGVGSGLREESWRRLDALGLGASPSNTFSYYDQVLDTAMLLGAVPQRYRGRSVEDTYFAMARGAEGIAPLRMTKWFDTNYHYIVPEIGADTVFALTGDKPLAEVRQARELGFETRPVLVGPVTFLLLSQAAPGSPAGFVPLDRLADVLGVYEELLGALAAEGVDWVQLDEPALVADRTDAELAAVRTAYERLGSLTERPSLFVASYFGDLGDALPILAGTPVEAIGVDLVHGALAYGGPANGGSVDGGPANGGSVDGGPANGGSVDGGPANGGSVDGGPANGGPANGGSVDGGSVDGGSGDFSTLDVLAGKIVVAGVISGRDVWRTDTERALATLLAVRDRVDNVVVSTSCSLLHVPYDADLETDLDPALRRRLAFAEQKVAEVVELAGLLASTPRGGAAPSVRPTPALPVGGSPATATATATVTATAPVEGSSASVMPAAGPPKPAPGEGTPVLAAPVEAGAAREGRSPYAVRAAAQAEHLRLPLLPVTTIGSFPQTAELRAARAATVTGELDEAQYEHRVRAEIERVIALQERLGLDVLVHGEPERNDMVQYFAEHLDGFAVTRHGWVQSYGSRCTRPPILHGDVRRPAPITVRWARYAQSLTGMPVKGMLTGPVTIVAWSFVRDDLPLRDVTFQVADAIRAEVQDLEAAGISIIQVDEPALRELMPLRRESQDAYLEWAVDAYRRATSGAGDRTQIHTHLCYSDADQILAAIDALDADVTSIESARSHARILGEPAVGDFGRGLGPGVYDIHSPRVPAAEEVEELLRTALRALPADRVWVNPDCGLKTRTYGEVEAALANVVTAARRLRKTAVLTTP</sequence>
<gene>
    <name evidence="16" type="ORF">SAMN05216276_104052</name>
</gene>
<keyword evidence="11" id="KW-0862">Zinc</keyword>
<keyword evidence="10" id="KW-0677">Repeat</keyword>
<dbReference type="PANTHER" id="PTHR30519">
    <property type="entry name" value="5-METHYLTETRAHYDROPTEROYLTRIGLUTAMATE--HOMOCYSTEINE METHYLTRANSFERASE"/>
    <property type="match status" value="1"/>
</dbReference>
<dbReference type="CDD" id="cd03311">
    <property type="entry name" value="CIMS_C_terminal_like"/>
    <property type="match status" value="1"/>
</dbReference>
<evidence type="ECO:0000256" key="12">
    <source>
        <dbReference type="ARBA" id="ARBA00023167"/>
    </source>
</evidence>
<comment type="pathway">
    <text evidence="3">Amino-acid biosynthesis; L-methionine biosynthesis via de novo pathway; L-methionine from L-homocysteine (MetE route): step 1/1.</text>
</comment>
<evidence type="ECO:0000256" key="3">
    <source>
        <dbReference type="ARBA" id="ARBA00004681"/>
    </source>
</evidence>
<evidence type="ECO:0000256" key="2">
    <source>
        <dbReference type="ARBA" id="ARBA00002777"/>
    </source>
</evidence>
<dbReference type="Pfam" id="PF01717">
    <property type="entry name" value="Meth_synt_2"/>
    <property type="match status" value="1"/>
</dbReference>
<organism evidence="16 17">
    <name type="scientific">Streptosporangium subroseum</name>
    <dbReference type="NCBI Taxonomy" id="106412"/>
    <lineage>
        <taxon>Bacteria</taxon>
        <taxon>Bacillati</taxon>
        <taxon>Actinomycetota</taxon>
        <taxon>Actinomycetes</taxon>
        <taxon>Streptosporangiales</taxon>
        <taxon>Streptosporangiaceae</taxon>
        <taxon>Streptosporangium</taxon>
    </lineage>
</organism>
<dbReference type="AlphaFoldDB" id="A0A239MH11"/>
<evidence type="ECO:0000256" key="5">
    <source>
        <dbReference type="ARBA" id="ARBA00012034"/>
    </source>
</evidence>
<keyword evidence="6 16" id="KW-0489">Methyltransferase</keyword>
<evidence type="ECO:0000256" key="10">
    <source>
        <dbReference type="ARBA" id="ARBA00022737"/>
    </source>
</evidence>
<evidence type="ECO:0000256" key="4">
    <source>
        <dbReference type="ARBA" id="ARBA00009553"/>
    </source>
</evidence>
<evidence type="ECO:0000256" key="9">
    <source>
        <dbReference type="ARBA" id="ARBA00022723"/>
    </source>
</evidence>
<dbReference type="GO" id="GO:0032259">
    <property type="term" value="P:methylation"/>
    <property type="evidence" value="ECO:0007669"/>
    <property type="project" value="UniProtKB-KW"/>
</dbReference>
<reference evidence="16 17" key="1">
    <citation type="submission" date="2017-06" db="EMBL/GenBank/DDBJ databases">
        <authorList>
            <person name="Kim H.J."/>
            <person name="Triplett B.A."/>
        </authorList>
    </citation>
    <scope>NUCLEOTIDE SEQUENCE [LARGE SCALE GENOMIC DNA]</scope>
    <source>
        <strain evidence="16 17">CGMCC 4.2132</strain>
    </source>
</reference>
<dbReference type="NCBIfam" id="NF003556">
    <property type="entry name" value="PRK05222.1"/>
    <property type="match status" value="1"/>
</dbReference>
<dbReference type="EMBL" id="FZOD01000040">
    <property type="protein sequence ID" value="SNT41079.1"/>
    <property type="molecule type" value="Genomic_DNA"/>
</dbReference>
<dbReference type="SUPFAM" id="SSF51726">
    <property type="entry name" value="UROD/MetE-like"/>
    <property type="match status" value="3"/>
</dbReference>
<keyword evidence="12" id="KW-0486">Methionine biosynthesis</keyword>
<dbReference type="CDD" id="cd03312">
    <property type="entry name" value="CIMS_N_terminal_like"/>
    <property type="match status" value="1"/>
</dbReference>
<name>A0A239MH11_9ACTN</name>
<dbReference type="GO" id="GO:0009086">
    <property type="term" value="P:methionine biosynthetic process"/>
    <property type="evidence" value="ECO:0007669"/>
    <property type="project" value="UniProtKB-KW"/>
</dbReference>
<dbReference type="EC" id="2.1.1.14" evidence="5"/>
<comment type="cofactor">
    <cofactor evidence="1">
        <name>Zn(2+)</name>
        <dbReference type="ChEBI" id="CHEBI:29105"/>
    </cofactor>
</comment>
<dbReference type="GO" id="GO:0003871">
    <property type="term" value="F:5-methyltetrahydropteroyltriglutamate-homocysteine S-methyltransferase activity"/>
    <property type="evidence" value="ECO:0007669"/>
    <property type="project" value="UniProtKB-EC"/>
</dbReference>
<dbReference type="InterPro" id="IPR038071">
    <property type="entry name" value="UROD/MetE-like_sf"/>
</dbReference>
<dbReference type="GO" id="GO:0008270">
    <property type="term" value="F:zinc ion binding"/>
    <property type="evidence" value="ECO:0007669"/>
    <property type="project" value="InterPro"/>
</dbReference>
<evidence type="ECO:0000256" key="8">
    <source>
        <dbReference type="ARBA" id="ARBA00022679"/>
    </source>
</evidence>
<feature type="region of interest" description="Disordered" evidence="13">
    <location>
        <begin position="438"/>
        <end position="459"/>
    </location>
</feature>
<keyword evidence="8 16" id="KW-0808">Transferase</keyword>
<evidence type="ECO:0000313" key="17">
    <source>
        <dbReference type="Proteomes" id="UP000198282"/>
    </source>
</evidence>
<evidence type="ECO:0000256" key="1">
    <source>
        <dbReference type="ARBA" id="ARBA00001947"/>
    </source>
</evidence>
<dbReference type="Proteomes" id="UP000198282">
    <property type="component" value="Unassembled WGS sequence"/>
</dbReference>